<protein>
    <recommendedName>
        <fullName evidence="3">Lipoprotein</fullName>
    </recommendedName>
</protein>
<evidence type="ECO:0008006" key="3">
    <source>
        <dbReference type="Google" id="ProtNLM"/>
    </source>
</evidence>
<name>A0A128F390_9GAMM</name>
<keyword evidence="2" id="KW-1185">Reference proteome</keyword>
<reference evidence="2" key="1">
    <citation type="submission" date="2016-02" db="EMBL/GenBank/DDBJ databases">
        <authorList>
            <person name="Rodrigo-Torres Lidia"/>
            <person name="Arahal R.David."/>
        </authorList>
    </citation>
    <scope>NUCLEOTIDE SEQUENCE [LARGE SCALE GENOMIC DNA]</scope>
    <source>
        <strain evidence="2">CECT 9029</strain>
    </source>
</reference>
<organism evidence="1 2">
    <name type="scientific">Grimontia celer</name>
    <dbReference type="NCBI Taxonomy" id="1796497"/>
    <lineage>
        <taxon>Bacteria</taxon>
        <taxon>Pseudomonadati</taxon>
        <taxon>Pseudomonadota</taxon>
        <taxon>Gammaproteobacteria</taxon>
        <taxon>Vibrionales</taxon>
        <taxon>Vibrionaceae</taxon>
        <taxon>Grimontia</taxon>
    </lineage>
</organism>
<dbReference type="OrthoDB" id="9961952at2"/>
<accession>A0A128F390</accession>
<dbReference type="EMBL" id="FIZX01000002">
    <property type="protein sequence ID" value="CZF81268.1"/>
    <property type="molecule type" value="Genomic_DNA"/>
</dbReference>
<dbReference type="PROSITE" id="PS51257">
    <property type="entry name" value="PROKAR_LIPOPROTEIN"/>
    <property type="match status" value="1"/>
</dbReference>
<dbReference type="Proteomes" id="UP000071641">
    <property type="component" value="Unassembled WGS sequence"/>
</dbReference>
<evidence type="ECO:0000313" key="1">
    <source>
        <dbReference type="EMBL" id="CZF81268.1"/>
    </source>
</evidence>
<dbReference type="AlphaFoldDB" id="A0A128F390"/>
<sequence>MNVKSLMVSIVLSFSLLGCQSTKLNTAVIDASEYSVDGTLLTKYSNLVVTDELEGRFYYTGSDFDDWLLGEAYRKINFTYHPDSGENIILTDVRTMQLNWIHADSVTIFVGKEKIVANWKEGRYTNTSIVDGGSLGNTVYTHEHFKIPLSMQDAKKIATASPDTVTIRFYGEQGYVDEKIHPMTSWENLLGVINLAETTKLK</sequence>
<gene>
    <name evidence="1" type="ORF">GCE9029_02507</name>
</gene>
<proteinExistence type="predicted"/>
<evidence type="ECO:0000313" key="2">
    <source>
        <dbReference type="Proteomes" id="UP000071641"/>
    </source>
</evidence>
<dbReference type="RefSeq" id="WP_062663570.1">
    <property type="nucleotide sequence ID" value="NZ_FIZX01000002.1"/>
</dbReference>